<organism evidence="1 2">
    <name type="scientific">Parelaphostrongylus tenuis</name>
    <name type="common">Meningeal worm</name>
    <dbReference type="NCBI Taxonomy" id="148309"/>
    <lineage>
        <taxon>Eukaryota</taxon>
        <taxon>Metazoa</taxon>
        <taxon>Ecdysozoa</taxon>
        <taxon>Nematoda</taxon>
        <taxon>Chromadorea</taxon>
        <taxon>Rhabditida</taxon>
        <taxon>Rhabditina</taxon>
        <taxon>Rhabditomorpha</taxon>
        <taxon>Strongyloidea</taxon>
        <taxon>Metastrongylidae</taxon>
        <taxon>Parelaphostrongylus</taxon>
    </lineage>
</organism>
<keyword evidence="2" id="KW-1185">Reference proteome</keyword>
<dbReference type="Proteomes" id="UP001196413">
    <property type="component" value="Unassembled WGS sequence"/>
</dbReference>
<accession>A0AAD5MWN7</accession>
<evidence type="ECO:0000313" key="1">
    <source>
        <dbReference type="EMBL" id="KAJ1364148.1"/>
    </source>
</evidence>
<gene>
    <name evidence="1" type="ORF">KIN20_024169</name>
</gene>
<proteinExistence type="predicted"/>
<reference evidence="1" key="1">
    <citation type="submission" date="2021-06" db="EMBL/GenBank/DDBJ databases">
        <title>Parelaphostrongylus tenuis whole genome reference sequence.</title>
        <authorList>
            <person name="Garwood T.J."/>
            <person name="Larsen P.A."/>
            <person name="Fountain-Jones N.M."/>
            <person name="Garbe J.R."/>
            <person name="Macchietto M.G."/>
            <person name="Kania S.A."/>
            <person name="Gerhold R.W."/>
            <person name="Richards J.E."/>
            <person name="Wolf T.M."/>
        </authorList>
    </citation>
    <scope>NUCLEOTIDE SEQUENCE</scope>
    <source>
        <strain evidence="1">MNPRO001-30</strain>
        <tissue evidence="1">Meninges</tissue>
    </source>
</reference>
<sequence length="135" mass="14924">MVNESGDVISDERMLTINQSVPKEKDKKRLGLLNNASGTISNTVPSTLCEDGRAILTSISSSNFQNQPSQIHERSLSQSLADTAVLAAGHAFDNLQDWLEKPSKEKQKLKRTVSYSDHVGSEPLNLAMHSNAWMW</sequence>
<name>A0AAD5MWN7_PARTN</name>
<comment type="caution">
    <text evidence="1">The sequence shown here is derived from an EMBL/GenBank/DDBJ whole genome shotgun (WGS) entry which is preliminary data.</text>
</comment>
<dbReference type="EMBL" id="JAHQIW010004879">
    <property type="protein sequence ID" value="KAJ1364148.1"/>
    <property type="molecule type" value="Genomic_DNA"/>
</dbReference>
<dbReference type="AlphaFoldDB" id="A0AAD5MWN7"/>
<protein>
    <submittedName>
        <fullName evidence="1">Uncharacterized protein</fullName>
    </submittedName>
</protein>
<evidence type="ECO:0000313" key="2">
    <source>
        <dbReference type="Proteomes" id="UP001196413"/>
    </source>
</evidence>